<dbReference type="SUPFAM" id="SSF55073">
    <property type="entry name" value="Nucleotide cyclase"/>
    <property type="match status" value="1"/>
</dbReference>
<comment type="caution">
    <text evidence="5">The sequence shown here is derived from an EMBL/GenBank/DDBJ whole genome shotgun (WGS) entry which is preliminary data.</text>
</comment>
<dbReference type="InterPro" id="IPR029787">
    <property type="entry name" value="Nucleotide_cyclase"/>
</dbReference>
<name>A0ABT5KP32_9BURK</name>
<dbReference type="EMBL" id="JAQQXS010000004">
    <property type="protein sequence ID" value="MDC8784682.1"/>
    <property type="molecule type" value="Genomic_DNA"/>
</dbReference>
<comment type="catalytic activity">
    <reaction evidence="2">
        <text>2 GTP = 3',3'-c-di-GMP + 2 diphosphate</text>
        <dbReference type="Rhea" id="RHEA:24898"/>
        <dbReference type="ChEBI" id="CHEBI:33019"/>
        <dbReference type="ChEBI" id="CHEBI:37565"/>
        <dbReference type="ChEBI" id="CHEBI:58805"/>
        <dbReference type="EC" id="2.7.7.65"/>
    </reaction>
</comment>
<feature type="transmembrane region" description="Helical" evidence="3">
    <location>
        <begin position="99"/>
        <end position="121"/>
    </location>
</feature>
<proteinExistence type="predicted"/>
<feature type="domain" description="GGDEF" evidence="4">
    <location>
        <begin position="272"/>
        <end position="404"/>
    </location>
</feature>
<dbReference type="PANTHER" id="PTHR45138">
    <property type="entry name" value="REGULATORY COMPONENTS OF SENSORY TRANSDUCTION SYSTEM"/>
    <property type="match status" value="1"/>
</dbReference>
<keyword evidence="6" id="KW-1185">Reference proteome</keyword>
<dbReference type="InterPro" id="IPR050469">
    <property type="entry name" value="Diguanylate_Cyclase"/>
</dbReference>
<reference evidence="5 6" key="1">
    <citation type="submission" date="2022-10" db="EMBL/GenBank/DDBJ databases">
        <title>paucibacter sp. hw8 Genome sequencing.</title>
        <authorList>
            <person name="Park S."/>
        </authorList>
    </citation>
    <scope>NUCLEOTIDE SEQUENCE [LARGE SCALE GENOMIC DNA]</scope>
    <source>
        <strain evidence="6">hw8</strain>
    </source>
</reference>
<dbReference type="EC" id="2.7.7.65" evidence="1"/>
<feature type="transmembrane region" description="Helical" evidence="3">
    <location>
        <begin position="42"/>
        <end position="60"/>
    </location>
</feature>
<keyword evidence="3" id="KW-0472">Membrane</keyword>
<feature type="transmembrane region" description="Helical" evidence="3">
    <location>
        <begin position="66"/>
        <end position="87"/>
    </location>
</feature>
<keyword evidence="3" id="KW-0812">Transmembrane</keyword>
<dbReference type="NCBIfam" id="TIGR00254">
    <property type="entry name" value="GGDEF"/>
    <property type="match status" value="1"/>
</dbReference>
<evidence type="ECO:0000256" key="3">
    <source>
        <dbReference type="SAM" id="Phobius"/>
    </source>
</evidence>
<sequence>MTALTRIKAVTETTLGQTPVELGPDDEAFVQLEALRMWISRMLFASRTSWLGYGALFILLRPIVPLAILGTWLAIFFLAELTIIVLAKRLRQQLDQPAARAKLLNILSVLLFPLGLLWGVVPVLPGVADSLGISMVSMLFIAIVALLSVHNLCFIRKTLLVFTSGIMLPGVVMGIYAPFALVSWMVAPALLLLLVLQLYGRSAQKLLLHVIRSGVQSKRLNAELHRSNAELAATLEKVHEMARIDALTECLNRRAAMTVLAQEFMRSQRYGTGFGLILLDLDHFKSINDTHGHGVGDAVLVAAAQRLRARLRSTDSLARWGGEEFLCILMQVDRATLLRTAQDLCQSLGGSPLLTSPVSLTVTGSFGIAYVNADKPLDQAIDEADMAMYQAKRTGRNRVCKYTQAEAFST</sequence>
<dbReference type="Gene3D" id="3.30.70.270">
    <property type="match status" value="1"/>
</dbReference>
<dbReference type="PANTHER" id="PTHR45138:SF9">
    <property type="entry name" value="DIGUANYLATE CYCLASE DGCM-RELATED"/>
    <property type="match status" value="1"/>
</dbReference>
<feature type="transmembrane region" description="Helical" evidence="3">
    <location>
        <begin position="159"/>
        <end position="176"/>
    </location>
</feature>
<feature type="transmembrane region" description="Helical" evidence="3">
    <location>
        <begin position="127"/>
        <end position="147"/>
    </location>
</feature>
<dbReference type="RefSeq" id="WP_273595803.1">
    <property type="nucleotide sequence ID" value="NZ_JAQQXS010000004.1"/>
</dbReference>
<dbReference type="InterPro" id="IPR000160">
    <property type="entry name" value="GGDEF_dom"/>
</dbReference>
<gene>
    <name evidence="5" type="ORF">PRZ01_05710</name>
</gene>
<dbReference type="Proteomes" id="UP001219862">
    <property type="component" value="Unassembled WGS sequence"/>
</dbReference>
<organism evidence="5 6">
    <name type="scientific">Roseateles koreensis</name>
    <dbReference type="NCBI Taxonomy" id="2987526"/>
    <lineage>
        <taxon>Bacteria</taxon>
        <taxon>Pseudomonadati</taxon>
        <taxon>Pseudomonadota</taxon>
        <taxon>Betaproteobacteria</taxon>
        <taxon>Burkholderiales</taxon>
        <taxon>Sphaerotilaceae</taxon>
        <taxon>Roseateles</taxon>
    </lineage>
</organism>
<dbReference type="Pfam" id="PF00990">
    <property type="entry name" value="GGDEF"/>
    <property type="match status" value="1"/>
</dbReference>
<keyword evidence="3" id="KW-1133">Transmembrane helix</keyword>
<evidence type="ECO:0000313" key="5">
    <source>
        <dbReference type="EMBL" id="MDC8784682.1"/>
    </source>
</evidence>
<dbReference type="InterPro" id="IPR043128">
    <property type="entry name" value="Rev_trsase/Diguanyl_cyclase"/>
</dbReference>
<evidence type="ECO:0000256" key="2">
    <source>
        <dbReference type="ARBA" id="ARBA00034247"/>
    </source>
</evidence>
<dbReference type="PROSITE" id="PS50887">
    <property type="entry name" value="GGDEF"/>
    <property type="match status" value="1"/>
</dbReference>
<dbReference type="SMART" id="SM00267">
    <property type="entry name" value="GGDEF"/>
    <property type="match status" value="1"/>
</dbReference>
<dbReference type="CDD" id="cd01949">
    <property type="entry name" value="GGDEF"/>
    <property type="match status" value="1"/>
</dbReference>
<evidence type="ECO:0000313" key="6">
    <source>
        <dbReference type="Proteomes" id="UP001219862"/>
    </source>
</evidence>
<evidence type="ECO:0000256" key="1">
    <source>
        <dbReference type="ARBA" id="ARBA00012528"/>
    </source>
</evidence>
<accession>A0ABT5KP32</accession>
<evidence type="ECO:0000259" key="4">
    <source>
        <dbReference type="PROSITE" id="PS50887"/>
    </source>
</evidence>
<protein>
    <recommendedName>
        <fullName evidence="1">diguanylate cyclase</fullName>
        <ecNumber evidence="1">2.7.7.65</ecNumber>
    </recommendedName>
</protein>